<keyword evidence="2" id="KW-0418">Kinase</keyword>
<feature type="domain" description="Protein kinase" evidence="1">
    <location>
        <begin position="1"/>
        <end position="193"/>
    </location>
</feature>
<gene>
    <name evidence="2" type="ORF">C1645_667957</name>
</gene>
<feature type="non-terminal residue" evidence="2">
    <location>
        <position position="193"/>
    </location>
</feature>
<dbReference type="InterPro" id="IPR000719">
    <property type="entry name" value="Prot_kinase_dom"/>
</dbReference>
<dbReference type="PRINTS" id="PR00109">
    <property type="entry name" value="TYRKINASE"/>
</dbReference>
<keyword evidence="3" id="KW-1185">Reference proteome</keyword>
<organism evidence="2 3">
    <name type="scientific">Glomus cerebriforme</name>
    <dbReference type="NCBI Taxonomy" id="658196"/>
    <lineage>
        <taxon>Eukaryota</taxon>
        <taxon>Fungi</taxon>
        <taxon>Fungi incertae sedis</taxon>
        <taxon>Mucoromycota</taxon>
        <taxon>Glomeromycotina</taxon>
        <taxon>Glomeromycetes</taxon>
        <taxon>Glomerales</taxon>
        <taxon>Glomeraceae</taxon>
        <taxon>Glomus</taxon>
    </lineage>
</organism>
<dbReference type="InterPro" id="IPR001245">
    <property type="entry name" value="Ser-Thr/Tyr_kinase_cat_dom"/>
</dbReference>
<dbReference type="GO" id="GO:0004672">
    <property type="term" value="F:protein kinase activity"/>
    <property type="evidence" value="ECO:0007669"/>
    <property type="project" value="InterPro"/>
</dbReference>
<comment type="caution">
    <text evidence="2">The sequence shown here is derived from an EMBL/GenBank/DDBJ whole genome shotgun (WGS) entry which is preliminary data.</text>
</comment>
<dbReference type="Gene3D" id="1.10.510.10">
    <property type="entry name" value="Transferase(Phosphotransferase) domain 1"/>
    <property type="match status" value="1"/>
</dbReference>
<dbReference type="EMBL" id="QKYT01001108">
    <property type="protein sequence ID" value="RIA79889.1"/>
    <property type="molecule type" value="Genomic_DNA"/>
</dbReference>
<dbReference type="InterPro" id="IPR053215">
    <property type="entry name" value="TKL_Ser/Thr_kinase"/>
</dbReference>
<keyword evidence="2" id="KW-0808">Transferase</keyword>
<reference evidence="2 3" key="1">
    <citation type="submission" date="2018-06" db="EMBL/GenBank/DDBJ databases">
        <title>Comparative genomics reveals the genomic features of Rhizophagus irregularis, R. cerebriforme, R. diaphanum and Gigaspora rosea, and their symbiotic lifestyle signature.</title>
        <authorList>
            <person name="Morin E."/>
            <person name="San Clemente H."/>
            <person name="Chen E.C.H."/>
            <person name="De La Providencia I."/>
            <person name="Hainaut M."/>
            <person name="Kuo A."/>
            <person name="Kohler A."/>
            <person name="Murat C."/>
            <person name="Tang N."/>
            <person name="Roy S."/>
            <person name="Loubradou J."/>
            <person name="Henrissat B."/>
            <person name="Grigoriev I.V."/>
            <person name="Corradi N."/>
            <person name="Roux C."/>
            <person name="Martin F.M."/>
        </authorList>
    </citation>
    <scope>NUCLEOTIDE SEQUENCE [LARGE SCALE GENOMIC DNA]</scope>
    <source>
        <strain evidence="2 3">DAOM 227022</strain>
    </source>
</reference>
<protein>
    <submittedName>
        <fullName evidence="2">Kinase-like domain-containing protein</fullName>
    </submittedName>
</protein>
<dbReference type="Proteomes" id="UP000265703">
    <property type="component" value="Unassembled WGS sequence"/>
</dbReference>
<dbReference type="InterPro" id="IPR011009">
    <property type="entry name" value="Kinase-like_dom_sf"/>
</dbReference>
<evidence type="ECO:0000313" key="3">
    <source>
        <dbReference type="Proteomes" id="UP000265703"/>
    </source>
</evidence>
<dbReference type="PANTHER" id="PTHR45756">
    <property type="entry name" value="PALMITOYLTRANSFERASE"/>
    <property type="match status" value="1"/>
</dbReference>
<accession>A0A397S572</accession>
<dbReference type="Pfam" id="PF00069">
    <property type="entry name" value="Pkinase"/>
    <property type="match status" value="1"/>
</dbReference>
<dbReference type="OrthoDB" id="2425228at2759"/>
<evidence type="ECO:0000313" key="2">
    <source>
        <dbReference type="EMBL" id="RIA79889.1"/>
    </source>
</evidence>
<dbReference type="SUPFAM" id="SSF56112">
    <property type="entry name" value="Protein kinase-like (PK-like)"/>
    <property type="match status" value="1"/>
</dbReference>
<evidence type="ECO:0000259" key="1">
    <source>
        <dbReference type="PROSITE" id="PS50011"/>
    </source>
</evidence>
<dbReference type="AlphaFoldDB" id="A0A397S572"/>
<dbReference type="PROSITE" id="PS50011">
    <property type="entry name" value="PROTEIN_KINASE_DOM"/>
    <property type="match status" value="1"/>
</dbReference>
<name>A0A397S572_9GLOM</name>
<dbReference type="GO" id="GO:0005524">
    <property type="term" value="F:ATP binding"/>
    <property type="evidence" value="ECO:0007669"/>
    <property type="project" value="InterPro"/>
</dbReference>
<feature type="non-terminal residue" evidence="2">
    <location>
        <position position="1"/>
    </location>
</feature>
<sequence>FIQFFGITQDPNTLNYMIAMSYAKEGSLRKCLSNIVKLKWQYKLHLLKNIILGLKIIHESNLIHCDLHDGNILISDNYETYIIDLGLCKPINDMHDSDKIDKIFGVLPYIAPEVLRNNPYTPASDIYSLSMIMWEFTSGIPPFNDRAHDYQLSLNICEGERPEIIENTPKCYIELMKKCWNSDPFKRPTIMDL</sequence>
<proteinExistence type="predicted"/>
<dbReference type="PANTHER" id="PTHR45756:SF1">
    <property type="entry name" value="PROTEIN KINASE DOMAIN CONTAINING PROTEIN"/>
    <property type="match status" value="1"/>
</dbReference>
<dbReference type="STRING" id="658196.A0A397S572"/>